<dbReference type="InterPro" id="IPR001345">
    <property type="entry name" value="PG/BPGM_mutase_AS"/>
</dbReference>
<dbReference type="Proteomes" id="UP000744769">
    <property type="component" value="Unassembled WGS sequence"/>
</dbReference>
<dbReference type="InterPro" id="IPR050275">
    <property type="entry name" value="PGM_Phosphatase"/>
</dbReference>
<dbReference type="Pfam" id="PF00300">
    <property type="entry name" value="His_Phos_1"/>
    <property type="match status" value="1"/>
</dbReference>
<dbReference type="InterPro" id="IPR013078">
    <property type="entry name" value="His_Pase_superF_clade-1"/>
</dbReference>
<keyword evidence="3" id="KW-1185">Reference proteome</keyword>
<dbReference type="Gene3D" id="3.40.50.1240">
    <property type="entry name" value="Phosphoglycerate mutase-like"/>
    <property type="match status" value="1"/>
</dbReference>
<dbReference type="GO" id="GO:0016791">
    <property type="term" value="F:phosphatase activity"/>
    <property type="evidence" value="ECO:0007669"/>
    <property type="project" value="TreeGrafter"/>
</dbReference>
<dbReference type="EMBL" id="JAAOIV010000007">
    <property type="protein sequence ID" value="NHN56322.1"/>
    <property type="molecule type" value="Genomic_DNA"/>
</dbReference>
<dbReference type="PANTHER" id="PTHR48100">
    <property type="entry name" value="BROAD-SPECIFICITY PHOSPHATASE YOR283W-RELATED"/>
    <property type="match status" value="1"/>
</dbReference>
<reference evidence="2" key="1">
    <citation type="submission" date="2020-03" db="EMBL/GenBank/DDBJ databases">
        <title>Draft sequencing of Calidifontibacter sp. DB0510.</title>
        <authorList>
            <person name="Kim D.-U."/>
        </authorList>
    </citation>
    <scope>NUCLEOTIDE SEQUENCE</scope>
    <source>
        <strain evidence="2">DB0510</strain>
    </source>
</reference>
<dbReference type="SUPFAM" id="SSF53254">
    <property type="entry name" value="Phosphoglycerate mutase-like"/>
    <property type="match status" value="1"/>
</dbReference>
<sequence length="224" mass="23942">MRLTLIRHGETPANVMGSLDTALPGPGLTDRGREQAQALPDLLRELDGDPIDSIWVSGALRTHETAAPLASALGLLPTTLAGAHEIQAGEVEKHTDPESVQRYLEVLWSWSQGDTGVRMPGAETGDEVLRRFDAGVEQIARSGTRHAVLVSHGAMIRTWTCIRSHNLGMNFARHNPLANTGIVVVEGEPASGWVTRSWMGAPLGGPGIDGNDPYDGPTGHPFEP</sequence>
<name>A0A967B668_9MICO</name>
<dbReference type="InterPro" id="IPR029033">
    <property type="entry name" value="His_PPase_superfam"/>
</dbReference>
<protein>
    <submittedName>
        <fullName evidence="2">Histidine phosphatase family protein</fullName>
    </submittedName>
</protein>
<dbReference type="PANTHER" id="PTHR48100:SF58">
    <property type="entry name" value="PE-PGRS FAMILY PROTEIN PE_PGRS11"/>
    <property type="match status" value="1"/>
</dbReference>
<feature type="region of interest" description="Disordered" evidence="1">
    <location>
        <begin position="204"/>
        <end position="224"/>
    </location>
</feature>
<dbReference type="AlphaFoldDB" id="A0A967B668"/>
<evidence type="ECO:0000313" key="2">
    <source>
        <dbReference type="EMBL" id="NHN56322.1"/>
    </source>
</evidence>
<organism evidence="2 3">
    <name type="scientific">Metallococcus carri</name>
    <dbReference type="NCBI Taxonomy" id="1656884"/>
    <lineage>
        <taxon>Bacteria</taxon>
        <taxon>Bacillati</taxon>
        <taxon>Actinomycetota</taxon>
        <taxon>Actinomycetes</taxon>
        <taxon>Micrococcales</taxon>
        <taxon>Dermacoccaceae</taxon>
        <taxon>Metallococcus</taxon>
    </lineage>
</organism>
<gene>
    <name evidence="2" type="ORF">G9U51_11095</name>
</gene>
<dbReference type="GO" id="GO:0005737">
    <property type="term" value="C:cytoplasm"/>
    <property type="evidence" value="ECO:0007669"/>
    <property type="project" value="TreeGrafter"/>
</dbReference>
<dbReference type="RefSeq" id="WP_166196956.1">
    <property type="nucleotide sequence ID" value="NZ_JAAOIV010000007.1"/>
</dbReference>
<proteinExistence type="predicted"/>
<evidence type="ECO:0000313" key="3">
    <source>
        <dbReference type="Proteomes" id="UP000744769"/>
    </source>
</evidence>
<evidence type="ECO:0000256" key="1">
    <source>
        <dbReference type="SAM" id="MobiDB-lite"/>
    </source>
</evidence>
<dbReference type="PROSITE" id="PS00175">
    <property type="entry name" value="PG_MUTASE"/>
    <property type="match status" value="1"/>
</dbReference>
<dbReference type="CDD" id="cd07067">
    <property type="entry name" value="HP_PGM_like"/>
    <property type="match status" value="1"/>
</dbReference>
<accession>A0A967B668</accession>
<dbReference type="SMART" id="SM00855">
    <property type="entry name" value="PGAM"/>
    <property type="match status" value="1"/>
</dbReference>
<comment type="caution">
    <text evidence="2">The sequence shown here is derived from an EMBL/GenBank/DDBJ whole genome shotgun (WGS) entry which is preliminary data.</text>
</comment>